<dbReference type="InterPro" id="IPR036396">
    <property type="entry name" value="Cyt_P450_sf"/>
</dbReference>
<dbReference type="PROSITE" id="PS00086">
    <property type="entry name" value="CYTOCHROME_P450"/>
    <property type="match status" value="1"/>
</dbReference>
<dbReference type="GO" id="GO:0020037">
    <property type="term" value="F:heme binding"/>
    <property type="evidence" value="ECO:0007669"/>
    <property type="project" value="InterPro"/>
</dbReference>
<protein>
    <submittedName>
        <fullName evidence="4">Cytochrome P450</fullName>
    </submittedName>
</protein>
<evidence type="ECO:0000256" key="1">
    <source>
        <dbReference type="ARBA" id="ARBA00010617"/>
    </source>
</evidence>
<name>A0A8A4TIF3_SULCO</name>
<dbReference type="KEGG" id="scor:J3U87_29330"/>
<dbReference type="PRINTS" id="PR00359">
    <property type="entry name" value="BP450"/>
</dbReference>
<keyword evidence="2" id="KW-0408">Iron</keyword>
<keyword evidence="2" id="KW-0560">Oxidoreductase</keyword>
<keyword evidence="5" id="KW-1185">Reference proteome</keyword>
<reference evidence="4" key="1">
    <citation type="submission" date="2021-03" db="EMBL/GenBank/DDBJ databases">
        <title>Acanthopleuribacteraceae sp. M133.</title>
        <authorList>
            <person name="Wang G."/>
        </authorList>
    </citation>
    <scope>NUCLEOTIDE SEQUENCE</scope>
    <source>
        <strain evidence="4">M133</strain>
    </source>
</reference>
<dbReference type="Gene3D" id="1.10.630.10">
    <property type="entry name" value="Cytochrome P450"/>
    <property type="match status" value="1"/>
</dbReference>
<comment type="similarity">
    <text evidence="1 2">Belongs to the cytochrome P450 family.</text>
</comment>
<evidence type="ECO:0000256" key="2">
    <source>
        <dbReference type="RuleBase" id="RU000461"/>
    </source>
</evidence>
<organism evidence="4 5">
    <name type="scientific">Sulfidibacter corallicola</name>
    <dbReference type="NCBI Taxonomy" id="2818388"/>
    <lineage>
        <taxon>Bacteria</taxon>
        <taxon>Pseudomonadati</taxon>
        <taxon>Acidobacteriota</taxon>
        <taxon>Holophagae</taxon>
        <taxon>Acanthopleuribacterales</taxon>
        <taxon>Acanthopleuribacteraceae</taxon>
        <taxon>Sulfidibacter</taxon>
    </lineage>
</organism>
<evidence type="ECO:0000313" key="4">
    <source>
        <dbReference type="EMBL" id="QTD49706.1"/>
    </source>
</evidence>
<feature type="region of interest" description="Disordered" evidence="3">
    <location>
        <begin position="30"/>
        <end position="51"/>
    </location>
</feature>
<dbReference type="InterPro" id="IPR017972">
    <property type="entry name" value="Cyt_P450_CS"/>
</dbReference>
<dbReference type="EMBL" id="CP071793">
    <property type="protein sequence ID" value="QTD49706.1"/>
    <property type="molecule type" value="Genomic_DNA"/>
</dbReference>
<keyword evidence="2" id="KW-0503">Monooxygenase</keyword>
<evidence type="ECO:0000313" key="5">
    <source>
        <dbReference type="Proteomes" id="UP000663929"/>
    </source>
</evidence>
<dbReference type="PANTHER" id="PTHR46696">
    <property type="entry name" value="P450, PUTATIVE (EUROFUNG)-RELATED"/>
    <property type="match status" value="1"/>
</dbReference>
<accession>A0A8A4TIF3</accession>
<keyword evidence="2" id="KW-0479">Metal-binding</keyword>
<gene>
    <name evidence="4" type="ORF">J3U87_29330</name>
</gene>
<evidence type="ECO:0000256" key="3">
    <source>
        <dbReference type="SAM" id="MobiDB-lite"/>
    </source>
</evidence>
<dbReference type="GO" id="GO:0005506">
    <property type="term" value="F:iron ion binding"/>
    <property type="evidence" value="ECO:0007669"/>
    <property type="project" value="InterPro"/>
</dbReference>
<keyword evidence="2" id="KW-0349">Heme</keyword>
<dbReference type="InterPro" id="IPR002397">
    <property type="entry name" value="Cyt_P450_B"/>
</dbReference>
<proteinExistence type="inferred from homology"/>
<dbReference type="GO" id="GO:0004497">
    <property type="term" value="F:monooxygenase activity"/>
    <property type="evidence" value="ECO:0007669"/>
    <property type="project" value="UniProtKB-KW"/>
</dbReference>
<dbReference type="GO" id="GO:0016705">
    <property type="term" value="F:oxidoreductase activity, acting on paired donors, with incorporation or reduction of molecular oxygen"/>
    <property type="evidence" value="ECO:0007669"/>
    <property type="project" value="InterPro"/>
</dbReference>
<dbReference type="Proteomes" id="UP000663929">
    <property type="component" value="Chromosome"/>
</dbReference>
<sequence>MQTSRECAPSSISSGVATFPFRDGRGLGQGRSSLFHGSRHGAHRQKQPEETPGLGILRQLADLQILAVGQVALVGCRHLPFGGNGEVQEDLHAELRRGDRRRFQAPDDFRIDRRDVRHIAFGFGEHYCLGAPLARLEAKITFSKALQRFSDLSLTSEPAVWRPDIANRGPCSLPMTFEVG</sequence>
<dbReference type="InterPro" id="IPR001128">
    <property type="entry name" value="Cyt_P450"/>
</dbReference>
<dbReference type="PANTHER" id="PTHR46696:SF1">
    <property type="entry name" value="CYTOCHROME P450 YJIB-RELATED"/>
    <property type="match status" value="1"/>
</dbReference>
<dbReference type="Pfam" id="PF00067">
    <property type="entry name" value="p450"/>
    <property type="match status" value="1"/>
</dbReference>
<dbReference type="AlphaFoldDB" id="A0A8A4TIF3"/>
<dbReference type="SUPFAM" id="SSF48264">
    <property type="entry name" value="Cytochrome P450"/>
    <property type="match status" value="1"/>
</dbReference>